<proteinExistence type="predicted"/>
<evidence type="ECO:0000256" key="1">
    <source>
        <dbReference type="SAM" id="MobiDB-lite"/>
    </source>
</evidence>
<protein>
    <submittedName>
        <fullName evidence="2">Uncharacterized protein</fullName>
    </submittedName>
</protein>
<dbReference type="Proteomes" id="UP000186922">
    <property type="component" value="Unassembled WGS sequence"/>
</dbReference>
<feature type="region of interest" description="Disordered" evidence="1">
    <location>
        <begin position="76"/>
        <end position="96"/>
    </location>
</feature>
<reference evidence="2 3" key="1">
    <citation type="journal article" date="2016" name="Nat. Commun.">
        <title>Extremotolerant tardigrade genome and improved radiotolerance of human cultured cells by tardigrade-unique protein.</title>
        <authorList>
            <person name="Hashimoto T."/>
            <person name="Horikawa D.D."/>
            <person name="Saito Y."/>
            <person name="Kuwahara H."/>
            <person name="Kozuka-Hata H."/>
            <person name="Shin-I T."/>
            <person name="Minakuchi Y."/>
            <person name="Ohishi K."/>
            <person name="Motoyama A."/>
            <person name="Aizu T."/>
            <person name="Enomoto A."/>
            <person name="Kondo K."/>
            <person name="Tanaka S."/>
            <person name="Hara Y."/>
            <person name="Koshikawa S."/>
            <person name="Sagara H."/>
            <person name="Miura T."/>
            <person name="Yokobori S."/>
            <person name="Miyagawa K."/>
            <person name="Suzuki Y."/>
            <person name="Kubo T."/>
            <person name="Oyama M."/>
            <person name="Kohara Y."/>
            <person name="Fujiyama A."/>
            <person name="Arakawa K."/>
            <person name="Katayama T."/>
            <person name="Toyoda A."/>
            <person name="Kunieda T."/>
        </authorList>
    </citation>
    <scope>NUCLEOTIDE SEQUENCE [LARGE SCALE GENOMIC DNA]</scope>
    <source>
        <strain evidence="2 3">YOKOZUNA-1</strain>
    </source>
</reference>
<comment type="caution">
    <text evidence="2">The sequence shown here is derived from an EMBL/GenBank/DDBJ whole genome shotgun (WGS) entry which is preliminary data.</text>
</comment>
<evidence type="ECO:0000313" key="3">
    <source>
        <dbReference type="Proteomes" id="UP000186922"/>
    </source>
</evidence>
<name>A0A1D1ULG1_RAMVA</name>
<sequence length="96" mass="10617">MPRLPSQLNTWHKSWCVTASLPLPLGHEADFASPTLNSWPSEFDQAVAKKPAGDPIAYKNFRRMLHAHVPSAGAEEWAFNEGRKGSPLRRSPAALL</sequence>
<evidence type="ECO:0000313" key="2">
    <source>
        <dbReference type="EMBL" id="GAU90544.1"/>
    </source>
</evidence>
<organism evidence="2 3">
    <name type="scientific">Ramazzottius varieornatus</name>
    <name type="common">Water bear</name>
    <name type="synonym">Tardigrade</name>
    <dbReference type="NCBI Taxonomy" id="947166"/>
    <lineage>
        <taxon>Eukaryota</taxon>
        <taxon>Metazoa</taxon>
        <taxon>Ecdysozoa</taxon>
        <taxon>Tardigrada</taxon>
        <taxon>Eutardigrada</taxon>
        <taxon>Parachela</taxon>
        <taxon>Hypsibioidea</taxon>
        <taxon>Ramazzottiidae</taxon>
        <taxon>Ramazzottius</taxon>
    </lineage>
</organism>
<keyword evidence="3" id="KW-1185">Reference proteome</keyword>
<dbReference type="EMBL" id="BDGG01000001">
    <property type="protein sequence ID" value="GAU90544.1"/>
    <property type="molecule type" value="Genomic_DNA"/>
</dbReference>
<dbReference type="AlphaFoldDB" id="A0A1D1ULG1"/>
<accession>A0A1D1ULG1</accession>
<gene>
    <name evidence="2" type="primary">RvY_02947-1</name>
    <name evidence="2" type="synonym">RvY_02947.1</name>
    <name evidence="2" type="ORF">RvY_02947</name>
</gene>